<reference evidence="2" key="1">
    <citation type="submission" date="2013-01" db="EMBL/GenBank/DDBJ databases">
        <title>Draft Genome Sequence of a Mulberry Tree, Morus notabilis C.K. Schneid.</title>
        <authorList>
            <person name="He N."/>
            <person name="Zhao S."/>
        </authorList>
    </citation>
    <scope>NUCLEOTIDE SEQUENCE</scope>
</reference>
<evidence type="ECO:0000313" key="1">
    <source>
        <dbReference type="EMBL" id="EXC33015.1"/>
    </source>
</evidence>
<name>W9SA92_9ROSA</name>
<evidence type="ECO:0000313" key="2">
    <source>
        <dbReference type="Proteomes" id="UP000030645"/>
    </source>
</evidence>
<proteinExistence type="predicted"/>
<dbReference type="eggNOG" id="ENOG502QT6Z">
    <property type="taxonomic scope" value="Eukaryota"/>
</dbReference>
<dbReference type="Proteomes" id="UP000030645">
    <property type="component" value="Unassembled WGS sequence"/>
</dbReference>
<evidence type="ECO:0008006" key="3">
    <source>
        <dbReference type="Google" id="ProtNLM"/>
    </source>
</evidence>
<dbReference type="PANTHER" id="PTHR46922">
    <property type="entry name" value="DHHA1 DOMAIN PROTEIN"/>
    <property type="match status" value="1"/>
</dbReference>
<accession>W9SA92</accession>
<dbReference type="PANTHER" id="PTHR46922:SF3">
    <property type="entry name" value="HEAT SHOCK PROTEIN"/>
    <property type="match status" value="1"/>
</dbReference>
<dbReference type="AlphaFoldDB" id="W9SA92"/>
<organism evidence="1 2">
    <name type="scientific">Morus notabilis</name>
    <dbReference type="NCBI Taxonomy" id="981085"/>
    <lineage>
        <taxon>Eukaryota</taxon>
        <taxon>Viridiplantae</taxon>
        <taxon>Streptophyta</taxon>
        <taxon>Embryophyta</taxon>
        <taxon>Tracheophyta</taxon>
        <taxon>Spermatophyta</taxon>
        <taxon>Magnoliopsida</taxon>
        <taxon>eudicotyledons</taxon>
        <taxon>Gunneridae</taxon>
        <taxon>Pentapetalae</taxon>
        <taxon>rosids</taxon>
        <taxon>fabids</taxon>
        <taxon>Rosales</taxon>
        <taxon>Moraceae</taxon>
        <taxon>Moreae</taxon>
        <taxon>Morus</taxon>
    </lineage>
</organism>
<keyword evidence="2" id="KW-1185">Reference proteome</keyword>
<protein>
    <recommendedName>
        <fullName evidence="3">DHHA1 domain-containing protein</fullName>
    </recommendedName>
</protein>
<dbReference type="EMBL" id="KE346317">
    <property type="protein sequence ID" value="EXC33015.1"/>
    <property type="molecule type" value="Genomic_DNA"/>
</dbReference>
<gene>
    <name evidence="1" type="ORF">L484_014796</name>
</gene>
<sequence length="383" mass="43094">MKFSFFLKPTTILIPFPGTRSFRSAAALEAIAKASQDKVPIFALYNYPSFSGAFSALFAHLFHSRLNLPCLILPFSSVHPLRVEDLCVEGLEKLYLLDFLGPKGFAEELSQRASCKVIGFDHRKSVLRNVPFVEDCRENLTFNVNVEKSSSVAVYEYLSAKIVETKRSDGMVVSLLKPEERDRVELLLKYIEDVDLRRQSLPDIWAFAIGIDEWRLKLNCLTNPYMFEQLLEISAADLIAKGNSYISRREKATKKLLDKAFKVRLGRGFYGECLGVRVDGNSDLVDEIGKQLSVRSAATGLRPIGAVIYMQRNNLKMCLRSIDSSTDTSEVAKAYGGGGSSSSSSFIIRMDEYNQWLSTNNQDQLKGKFGMIEHILELVHQLE</sequence>